<comment type="caution">
    <text evidence="5">The sequence shown here is derived from an EMBL/GenBank/DDBJ whole genome shotgun (WGS) entry which is preliminary data.</text>
</comment>
<protein>
    <recommendedName>
        <fullName evidence="4">Chitin-binding type-3 domain-containing protein</fullName>
    </recommendedName>
</protein>
<dbReference type="Gene3D" id="2.10.10.20">
    <property type="entry name" value="Carbohydrate-binding module superfamily 5/12"/>
    <property type="match status" value="2"/>
</dbReference>
<keyword evidence="2" id="KW-0611">Plant defense</keyword>
<evidence type="ECO:0000313" key="6">
    <source>
        <dbReference type="Proteomes" id="UP000197468"/>
    </source>
</evidence>
<feature type="domain" description="Chitin-binding type-3" evidence="4">
    <location>
        <begin position="133"/>
        <end position="181"/>
    </location>
</feature>
<dbReference type="InterPro" id="IPR036573">
    <property type="entry name" value="CBM_sf_5/12"/>
</dbReference>
<name>A0A246JIU8_9BURK</name>
<dbReference type="Proteomes" id="UP000197468">
    <property type="component" value="Unassembled WGS sequence"/>
</dbReference>
<evidence type="ECO:0000256" key="2">
    <source>
        <dbReference type="ARBA" id="ARBA00022821"/>
    </source>
</evidence>
<dbReference type="GO" id="GO:0016998">
    <property type="term" value="P:cell wall macromolecule catabolic process"/>
    <property type="evidence" value="ECO:0007669"/>
    <property type="project" value="InterPro"/>
</dbReference>
<accession>A0A246JIU8</accession>
<dbReference type="PANTHER" id="PTHR22595">
    <property type="entry name" value="CHITINASE-RELATED"/>
    <property type="match status" value="1"/>
</dbReference>
<gene>
    <name evidence="5" type="ORF">CDN99_07505</name>
</gene>
<evidence type="ECO:0000256" key="1">
    <source>
        <dbReference type="ARBA" id="ARBA00022801"/>
    </source>
</evidence>
<dbReference type="GO" id="GO:0005975">
    <property type="term" value="P:carbohydrate metabolic process"/>
    <property type="evidence" value="ECO:0007669"/>
    <property type="project" value="InterPro"/>
</dbReference>
<dbReference type="Gene3D" id="1.10.530.10">
    <property type="match status" value="1"/>
</dbReference>
<evidence type="ECO:0000256" key="3">
    <source>
        <dbReference type="ARBA" id="ARBA00023157"/>
    </source>
</evidence>
<dbReference type="SUPFAM" id="SSF53955">
    <property type="entry name" value="Lysozyme-like"/>
    <property type="match status" value="1"/>
</dbReference>
<keyword evidence="3" id="KW-1015">Disulfide bond</keyword>
<dbReference type="InterPro" id="IPR023346">
    <property type="entry name" value="Lysozyme-like_dom_sf"/>
</dbReference>
<evidence type="ECO:0000259" key="4">
    <source>
        <dbReference type="SMART" id="SM00495"/>
    </source>
</evidence>
<organism evidence="5 6">
    <name type="scientific">Roseateles aquatilis</name>
    <dbReference type="NCBI Taxonomy" id="431061"/>
    <lineage>
        <taxon>Bacteria</taxon>
        <taxon>Pseudomonadati</taxon>
        <taxon>Pseudomonadota</taxon>
        <taxon>Betaproteobacteria</taxon>
        <taxon>Burkholderiales</taxon>
        <taxon>Sphaerotilaceae</taxon>
        <taxon>Roseateles</taxon>
    </lineage>
</organism>
<sequence>MRRAARTPTARPWTTTTLPGRRFMVRAKPLLRRVALAAAVALGATTLAPLPALAADTSVAAAKVWSADTTYASAGQRVTYRATVDGVVKQAVFVNAWWTRGDAPSFTSNEGPWKRVGAAQIVDGAGTVSIELTPPWYASTAYTGGMIVAVGAPASISCFKAKYWTQGFNPATAVAHEWETPWERLAACPDGTTAPITPSSDAAGRIDHLPPQDPVKPVVPGGTPVVPPVMPTVPPPSPVVAPTVDSGSTLPAEGYAFLRQVSAGDWDWLFPLRSGKYDTQGGTRNMEPIARPDGSTDTFTLPAFRRAVLEYNGWAKANNCKQFLNEGTLKQQSQEFLVFWAKSSRETSGSWQGAPAPWIRDYIDRDGRVTQVWKGALYWVEEVGYTSNTDGTSPNIGYVDTGSVDFPPVPGRSYHGRGVIQLSWNYNYGAFSRWLYDSGLMRDVITAPDTLLKRPDLVATNGALSILSGIWFWMTPQGQKPSSHDVLYGDAINISRNSTDRGLPQLRTGFTVNGQPTGPVATGDTTDEGVMAFRIGTIINIVNGGLECNGAASWHQGPPQRISYYNAYTTYFNERSINPGATRVSVATNIWNDKISTSSPEAVQSATCFNQKSYYGW</sequence>
<dbReference type="Pfam" id="PF00182">
    <property type="entry name" value="Glyco_hydro_19"/>
    <property type="match status" value="1"/>
</dbReference>
<dbReference type="CDD" id="cd00325">
    <property type="entry name" value="chitinase_GH19"/>
    <property type="match status" value="1"/>
</dbReference>
<dbReference type="InterPro" id="IPR000726">
    <property type="entry name" value="Glyco_hydro_19_cat"/>
</dbReference>
<keyword evidence="1" id="KW-0378">Hydrolase</keyword>
<feature type="domain" description="Chitin-binding type-3" evidence="4">
    <location>
        <begin position="62"/>
        <end position="116"/>
    </location>
</feature>
<dbReference type="CDD" id="cd12215">
    <property type="entry name" value="ChiC_BD"/>
    <property type="match status" value="2"/>
</dbReference>
<dbReference type="SUPFAM" id="SSF51055">
    <property type="entry name" value="Carbohydrate binding domain"/>
    <property type="match status" value="1"/>
</dbReference>
<dbReference type="GO" id="GO:0006032">
    <property type="term" value="P:chitin catabolic process"/>
    <property type="evidence" value="ECO:0007669"/>
    <property type="project" value="InterPro"/>
</dbReference>
<dbReference type="EMBL" id="NIOF01000002">
    <property type="protein sequence ID" value="OWQ92179.1"/>
    <property type="molecule type" value="Genomic_DNA"/>
</dbReference>
<reference evidence="5 6" key="1">
    <citation type="journal article" date="2008" name="Int. J. Syst. Evol. Microbiol.">
        <title>Description of Roseateles aquatilis sp. nov. and Roseateles terrae sp. nov., in the class Betaproteobacteria, and emended description of the genus Roseateles.</title>
        <authorList>
            <person name="Gomila M."/>
            <person name="Bowien B."/>
            <person name="Falsen E."/>
            <person name="Moore E.R."/>
            <person name="Lalucat J."/>
        </authorList>
    </citation>
    <scope>NUCLEOTIDE SEQUENCE [LARGE SCALE GENOMIC DNA]</scope>
    <source>
        <strain evidence="5 6">CCUG 48205</strain>
    </source>
</reference>
<dbReference type="SMART" id="SM00495">
    <property type="entry name" value="ChtBD3"/>
    <property type="match status" value="2"/>
</dbReference>
<dbReference type="Gene3D" id="3.30.20.10">
    <property type="entry name" value="Endochitinase, domain 2"/>
    <property type="match status" value="1"/>
</dbReference>
<dbReference type="GO" id="GO:0004568">
    <property type="term" value="F:chitinase activity"/>
    <property type="evidence" value="ECO:0007669"/>
    <property type="project" value="InterPro"/>
</dbReference>
<dbReference type="GO" id="GO:0005576">
    <property type="term" value="C:extracellular region"/>
    <property type="evidence" value="ECO:0007669"/>
    <property type="project" value="InterPro"/>
</dbReference>
<keyword evidence="6" id="KW-1185">Reference proteome</keyword>
<dbReference type="GO" id="GO:0030246">
    <property type="term" value="F:carbohydrate binding"/>
    <property type="evidence" value="ECO:0007669"/>
    <property type="project" value="InterPro"/>
</dbReference>
<dbReference type="InterPro" id="IPR003610">
    <property type="entry name" value="CBM5/12"/>
</dbReference>
<evidence type="ECO:0000313" key="5">
    <source>
        <dbReference type="EMBL" id="OWQ92179.1"/>
    </source>
</evidence>
<dbReference type="PANTHER" id="PTHR22595:SF79">
    <property type="entry name" value="CHITINASE 12"/>
    <property type="match status" value="1"/>
</dbReference>
<dbReference type="GO" id="GO:0006952">
    <property type="term" value="P:defense response"/>
    <property type="evidence" value="ECO:0007669"/>
    <property type="project" value="UniProtKB-KW"/>
</dbReference>
<dbReference type="AlphaFoldDB" id="A0A246JIU8"/>
<proteinExistence type="predicted"/>